<reference evidence="4" key="1">
    <citation type="submission" date="2020-05" db="EMBL/GenBank/DDBJ databases">
        <authorList>
            <person name="Chiriac C."/>
            <person name="Salcher M."/>
            <person name="Ghai R."/>
            <person name="Kavagutti S V."/>
        </authorList>
    </citation>
    <scope>NUCLEOTIDE SEQUENCE</scope>
</reference>
<accession>A0A6J5S8V3</accession>
<sequence>MKIVTNKPCFQGDLMIRRIDVVPAAAVKSDAQEGFHVVAHSETGHNHVVLERSAQMFIDQTNAFIAYLDVADEAVIEHLRSFDTHEALKLPEGKYEVRRQREYIPEGYRKAAD</sequence>
<protein>
    <submittedName>
        <fullName evidence="4">Uncharacterized protein</fullName>
    </submittedName>
</protein>
<evidence type="ECO:0000313" key="2">
    <source>
        <dbReference type="EMBL" id="CAB4168527.1"/>
    </source>
</evidence>
<proteinExistence type="predicted"/>
<name>A0A6J5S8V3_9CAUD</name>
<dbReference type="EMBL" id="LR797357">
    <property type="protein sequence ID" value="CAB4205151.1"/>
    <property type="molecule type" value="Genomic_DNA"/>
</dbReference>
<evidence type="ECO:0000313" key="4">
    <source>
        <dbReference type="EMBL" id="CAB4205151.1"/>
    </source>
</evidence>
<organism evidence="4">
    <name type="scientific">uncultured Caudovirales phage</name>
    <dbReference type="NCBI Taxonomy" id="2100421"/>
    <lineage>
        <taxon>Viruses</taxon>
        <taxon>Duplodnaviria</taxon>
        <taxon>Heunggongvirae</taxon>
        <taxon>Uroviricota</taxon>
        <taxon>Caudoviricetes</taxon>
        <taxon>Peduoviridae</taxon>
        <taxon>Maltschvirus</taxon>
        <taxon>Maltschvirus maltsch</taxon>
    </lineage>
</organism>
<evidence type="ECO:0000313" key="3">
    <source>
        <dbReference type="EMBL" id="CAB4196436.1"/>
    </source>
</evidence>
<gene>
    <name evidence="3" type="ORF">UFOVP1292_40</name>
    <name evidence="4" type="ORF">UFOVP1411_31</name>
    <name evidence="1" type="ORF">UFOVP859_55</name>
    <name evidence="2" type="ORF">UFOVP882_53</name>
</gene>
<evidence type="ECO:0000313" key="1">
    <source>
        <dbReference type="EMBL" id="CAB4167832.1"/>
    </source>
</evidence>
<dbReference type="EMBL" id="LR797251">
    <property type="protein sequence ID" value="CAB4196436.1"/>
    <property type="molecule type" value="Genomic_DNA"/>
</dbReference>
<dbReference type="EMBL" id="LR796826">
    <property type="protein sequence ID" value="CAB4168527.1"/>
    <property type="molecule type" value="Genomic_DNA"/>
</dbReference>
<dbReference type="EMBL" id="LR796816">
    <property type="protein sequence ID" value="CAB4167832.1"/>
    <property type="molecule type" value="Genomic_DNA"/>
</dbReference>